<gene>
    <name evidence="3" type="ORF">MM415A02687_0011</name>
    <name evidence="2" type="ORF">MM415B01880_0017</name>
</gene>
<dbReference type="InterPro" id="IPR021122">
    <property type="entry name" value="RNA_ligase_dom_REL/Rnl2"/>
</dbReference>
<evidence type="ECO:0000313" key="2">
    <source>
        <dbReference type="EMBL" id="QJA56339.1"/>
    </source>
</evidence>
<dbReference type="Gene3D" id="3.30.470.30">
    <property type="entry name" value="DNA ligase/mRNA capping enzyme"/>
    <property type="match status" value="1"/>
</dbReference>
<dbReference type="Pfam" id="PF09414">
    <property type="entry name" value="RNA_ligase"/>
    <property type="match status" value="1"/>
</dbReference>
<evidence type="ECO:0000259" key="1">
    <source>
        <dbReference type="Pfam" id="PF09414"/>
    </source>
</evidence>
<feature type="domain" description="RNA ligase" evidence="1">
    <location>
        <begin position="38"/>
        <end position="203"/>
    </location>
</feature>
<accession>A0A6M3IG02</accession>
<proteinExistence type="predicted"/>
<keyword evidence="2" id="KW-0436">Ligase</keyword>
<evidence type="ECO:0000313" key="3">
    <source>
        <dbReference type="EMBL" id="QJA72615.1"/>
    </source>
</evidence>
<name>A0A6M3IG02_9ZZZZ</name>
<dbReference type="GO" id="GO:0016874">
    <property type="term" value="F:ligase activity"/>
    <property type="evidence" value="ECO:0007669"/>
    <property type="project" value="UniProtKB-KW"/>
</dbReference>
<organism evidence="2">
    <name type="scientific">viral metagenome</name>
    <dbReference type="NCBI Taxonomy" id="1070528"/>
    <lineage>
        <taxon>unclassified sequences</taxon>
        <taxon>metagenomes</taxon>
        <taxon>organismal metagenomes</taxon>
    </lineage>
</organism>
<dbReference type="Gene3D" id="3.30.1490.70">
    <property type="match status" value="1"/>
</dbReference>
<protein>
    <submittedName>
        <fullName evidence="2">Putative RNA ligase</fullName>
    </submittedName>
</protein>
<dbReference type="EMBL" id="MT141212">
    <property type="protein sequence ID" value="QJA56339.1"/>
    <property type="molecule type" value="Genomic_DNA"/>
</dbReference>
<dbReference type="EMBL" id="MT141965">
    <property type="protein sequence ID" value="QJA72615.1"/>
    <property type="molecule type" value="Genomic_DNA"/>
</dbReference>
<dbReference type="SUPFAM" id="SSF56091">
    <property type="entry name" value="DNA ligase/mRNA capping enzyme, catalytic domain"/>
    <property type="match status" value="1"/>
</dbReference>
<dbReference type="AlphaFoldDB" id="A0A6M3IG02"/>
<reference evidence="2" key="1">
    <citation type="submission" date="2020-03" db="EMBL/GenBank/DDBJ databases">
        <title>The deep terrestrial virosphere.</title>
        <authorList>
            <person name="Holmfeldt K."/>
            <person name="Nilsson E."/>
            <person name="Simone D."/>
            <person name="Lopez-Fernandez M."/>
            <person name="Wu X."/>
            <person name="de Brujin I."/>
            <person name="Lundin D."/>
            <person name="Andersson A."/>
            <person name="Bertilsson S."/>
            <person name="Dopson M."/>
        </authorList>
    </citation>
    <scope>NUCLEOTIDE SEQUENCE</scope>
    <source>
        <strain evidence="3">MM415A02687</strain>
        <strain evidence="2">MM415B01880</strain>
    </source>
</reference>
<sequence>MQEYHKIQSVFKRDEKTHNFILGEYSLPEFEYLQDNLWVWTEKIDGTNVRVGWDGVNLEFGGRTANAQMPIVLLKRLQEIFTSEKLATVFPDIEGQIVLYGEGYGARIQKGGGNYIPDGVDFILFDVKVGGWWLKREGIEEIAESLGVKAVPIIFAVTIHSALKYMTNGVGIKSEFGNFQAEGLVGKPAVDLFTRSGKRIVTKMKHKDFLSCQEGK</sequence>